<dbReference type="AlphaFoldDB" id="A0A4Y7PX07"/>
<keyword evidence="2" id="KW-1185">Reference proteome</keyword>
<evidence type="ECO:0000313" key="2">
    <source>
        <dbReference type="Proteomes" id="UP000294933"/>
    </source>
</evidence>
<proteinExistence type="predicted"/>
<protein>
    <submittedName>
        <fullName evidence="1">Uncharacterized protein</fullName>
    </submittedName>
</protein>
<dbReference type="VEuPathDB" id="FungiDB:BD410DRAFT_441960"/>
<name>A0A4Y7PX07_9AGAM</name>
<dbReference type="Proteomes" id="UP000294933">
    <property type="component" value="Unassembled WGS sequence"/>
</dbReference>
<gene>
    <name evidence="1" type="ORF">BD410DRAFT_441960</name>
</gene>
<reference evidence="1 2" key="1">
    <citation type="submission" date="2018-06" db="EMBL/GenBank/DDBJ databases">
        <title>A transcriptomic atlas of mushroom development highlights an independent origin of complex multicellularity.</title>
        <authorList>
            <consortium name="DOE Joint Genome Institute"/>
            <person name="Krizsan K."/>
            <person name="Almasi E."/>
            <person name="Merenyi Z."/>
            <person name="Sahu N."/>
            <person name="Viragh M."/>
            <person name="Koszo T."/>
            <person name="Mondo S."/>
            <person name="Kiss B."/>
            <person name="Balint B."/>
            <person name="Kues U."/>
            <person name="Barry K."/>
            <person name="Hegedus J.C."/>
            <person name="Henrissat B."/>
            <person name="Johnson J."/>
            <person name="Lipzen A."/>
            <person name="Ohm R."/>
            <person name="Nagy I."/>
            <person name="Pangilinan J."/>
            <person name="Yan J."/>
            <person name="Xiong Y."/>
            <person name="Grigoriev I.V."/>
            <person name="Hibbett D.S."/>
            <person name="Nagy L.G."/>
        </authorList>
    </citation>
    <scope>NUCLEOTIDE SEQUENCE [LARGE SCALE GENOMIC DNA]</scope>
    <source>
        <strain evidence="1 2">SZMC22713</strain>
    </source>
</reference>
<organism evidence="1 2">
    <name type="scientific">Rickenella mellea</name>
    <dbReference type="NCBI Taxonomy" id="50990"/>
    <lineage>
        <taxon>Eukaryota</taxon>
        <taxon>Fungi</taxon>
        <taxon>Dikarya</taxon>
        <taxon>Basidiomycota</taxon>
        <taxon>Agaricomycotina</taxon>
        <taxon>Agaricomycetes</taxon>
        <taxon>Hymenochaetales</taxon>
        <taxon>Rickenellaceae</taxon>
        <taxon>Rickenella</taxon>
    </lineage>
</organism>
<dbReference type="EMBL" id="ML170197">
    <property type="protein sequence ID" value="TDL19432.1"/>
    <property type="molecule type" value="Genomic_DNA"/>
</dbReference>
<evidence type="ECO:0000313" key="1">
    <source>
        <dbReference type="EMBL" id="TDL19432.1"/>
    </source>
</evidence>
<accession>A0A4Y7PX07</accession>
<sequence>MKVAVPRDTGRTRSYDSSRDPRWCEVLNLNSLRMSGRGMVGCGCRGGWLGSQKPLYGIPRTTSGLLVFAERSISSAKQCEHGTYQLTDVPMSFNHSSNQHVFLEASIPPIIPTWRPRGSLHSILRDVGGSASCFNKDLYDTNQRGAQWKQMLSKRRG</sequence>